<comment type="caution">
    <text evidence="2">The sequence shown here is derived from an EMBL/GenBank/DDBJ whole genome shotgun (WGS) entry which is preliminary data.</text>
</comment>
<sequence>MTEPQDAPVAGEDKAALSPGEQRLIPDLDRSNTTNGNMYGLQAGTVKGNVTILDATGSAPDLMLRRATAEEIDEVRKHFVAPQQMDKARRLLREHHVVVLWGRGSGRMFTARRLLVDAGCGAVIEMNRDRTPRSVKESDLVRGEGYIWDLSDSGGTPFADWEFDNLAALVRGKACELVIVLDRRNQVVGTAHDVAVGLTPPSAVEVAQATIRKLEPDAPEQPSTLLKSEFAEALTDEDRPEKAVRAARLAIRVARGELDAPSALAELEEDVRDAVAQWFGEQNGIEIPKALAVALLENQPFEEVMRHGMNLDQRIRSAELPEDKKLRPRRVFAKSKEALLRDIRAVPTVRDHPRHAGLREETVRFERQDWAKTVFWHVWGEFPSARDVLTDWMCDPAMLGRFPDATRRTLCAIIAEVPAHDPLRLVDQLATRSSVAQRRLAAAMLEHLADDHDLLPLVRQTLEDWADRGSAYRQWTAATVYGSPFGLRDLPTALLQLAKIGRTDRPSPQNAVVAGVLAMLGDQEHREHVLNTVVSWTNGQNRRNGLRTVSLSLGMWITGIVPSDLDSREFAEDYPDQVRTLVNRVLADPEFGDVALSQLADLAAYARWDERAAAALVDLTTLVAPNLRWWTRRSTVLTLVRTHPAWRTSIHHVFRTARRAQRAKR</sequence>
<evidence type="ECO:0000256" key="1">
    <source>
        <dbReference type="SAM" id="MobiDB-lite"/>
    </source>
</evidence>
<dbReference type="Proteomes" id="UP001141259">
    <property type="component" value="Unassembled WGS sequence"/>
</dbReference>
<proteinExistence type="predicted"/>
<name>A0A9X2ZYF5_9PSEU</name>
<keyword evidence="3" id="KW-1185">Reference proteome</keyword>
<gene>
    <name evidence="2" type="ORF">NZH93_06005</name>
</gene>
<feature type="region of interest" description="Disordered" evidence="1">
    <location>
        <begin position="1"/>
        <end position="36"/>
    </location>
</feature>
<dbReference type="RefSeq" id="WP_259621898.1">
    <property type="nucleotide sequence ID" value="NZ_JANYMP010000002.1"/>
</dbReference>
<organism evidence="2 3">
    <name type="scientific">Umezawaea endophytica</name>
    <dbReference type="NCBI Taxonomy" id="1654476"/>
    <lineage>
        <taxon>Bacteria</taxon>
        <taxon>Bacillati</taxon>
        <taxon>Actinomycetota</taxon>
        <taxon>Actinomycetes</taxon>
        <taxon>Pseudonocardiales</taxon>
        <taxon>Pseudonocardiaceae</taxon>
        <taxon>Umezawaea</taxon>
    </lineage>
</organism>
<reference evidence="2" key="1">
    <citation type="submission" date="2022-08" db="EMBL/GenBank/DDBJ databases">
        <authorList>
            <person name="Tistechok S."/>
            <person name="Samborskyy M."/>
            <person name="Roman I."/>
        </authorList>
    </citation>
    <scope>NUCLEOTIDE SEQUENCE</scope>
    <source>
        <strain evidence="2">DSM 103496</strain>
    </source>
</reference>
<dbReference type="AlphaFoldDB" id="A0A9X2ZYF5"/>
<dbReference type="EMBL" id="JANYMP010000002">
    <property type="protein sequence ID" value="MCS7476399.1"/>
    <property type="molecule type" value="Genomic_DNA"/>
</dbReference>
<accession>A0A9X2ZYF5</accession>
<protein>
    <submittedName>
        <fullName evidence="2">Uncharacterized protein</fullName>
    </submittedName>
</protein>
<evidence type="ECO:0000313" key="3">
    <source>
        <dbReference type="Proteomes" id="UP001141259"/>
    </source>
</evidence>
<evidence type="ECO:0000313" key="2">
    <source>
        <dbReference type="EMBL" id="MCS7476399.1"/>
    </source>
</evidence>